<comment type="caution">
    <text evidence="1">The sequence shown here is derived from an EMBL/GenBank/DDBJ whole genome shotgun (WGS) entry which is preliminary data.</text>
</comment>
<dbReference type="Proteomes" id="UP001153334">
    <property type="component" value="Unassembled WGS sequence"/>
</dbReference>
<keyword evidence="2" id="KW-1185">Reference proteome</keyword>
<evidence type="ECO:0000313" key="2">
    <source>
        <dbReference type="Proteomes" id="UP001153334"/>
    </source>
</evidence>
<name>A0ACC2ITR8_9PEZI</name>
<evidence type="ECO:0000313" key="1">
    <source>
        <dbReference type="EMBL" id="KAJ8118563.1"/>
    </source>
</evidence>
<proteinExistence type="predicted"/>
<sequence>MVEHLEWEVQQPVPRLVVGVAHAAQFHPASHLEGGIAMRAEFDWCVVEVGGRGETEHWYQVLGTEAGGPSALEFAALQDNSASVEAYVEVYAEVLGGKRMERENSVQVSMLPMYKEDEERALGSEVVLALDLVGLALDSSPLANSRVAVRYLGHATGQRERAVAHNREPFGDAEEQGLYHSLHGRAPLEVGYLAQSAVAHLQGALLPLV</sequence>
<protein>
    <submittedName>
        <fullName evidence="1">Uncharacterized protein</fullName>
    </submittedName>
</protein>
<dbReference type="EMBL" id="JAPESX010001000">
    <property type="protein sequence ID" value="KAJ8118563.1"/>
    <property type="molecule type" value="Genomic_DNA"/>
</dbReference>
<gene>
    <name evidence="1" type="ORF">ONZ43_g3965</name>
</gene>
<reference evidence="1" key="1">
    <citation type="submission" date="2022-11" db="EMBL/GenBank/DDBJ databases">
        <title>Genome Sequence of Nemania bipapillata.</title>
        <authorList>
            <person name="Buettner E."/>
        </authorList>
    </citation>
    <scope>NUCLEOTIDE SEQUENCE</scope>
    <source>
        <strain evidence="1">CP14</strain>
    </source>
</reference>
<accession>A0ACC2ITR8</accession>
<organism evidence="1 2">
    <name type="scientific">Nemania bipapillata</name>
    <dbReference type="NCBI Taxonomy" id="110536"/>
    <lineage>
        <taxon>Eukaryota</taxon>
        <taxon>Fungi</taxon>
        <taxon>Dikarya</taxon>
        <taxon>Ascomycota</taxon>
        <taxon>Pezizomycotina</taxon>
        <taxon>Sordariomycetes</taxon>
        <taxon>Xylariomycetidae</taxon>
        <taxon>Xylariales</taxon>
        <taxon>Xylariaceae</taxon>
        <taxon>Nemania</taxon>
    </lineage>
</organism>